<dbReference type="EMBL" id="JAPRAY010000002">
    <property type="protein sequence ID" value="MCZ0666247.1"/>
    <property type="molecule type" value="Genomic_DNA"/>
</dbReference>
<organism evidence="2 3">
    <name type="scientific">Mediterraneibacter gnavus</name>
    <name type="common">Ruminococcus gnavus</name>
    <dbReference type="NCBI Taxonomy" id="33038"/>
    <lineage>
        <taxon>Bacteria</taxon>
        <taxon>Bacillati</taxon>
        <taxon>Bacillota</taxon>
        <taxon>Clostridia</taxon>
        <taxon>Lachnospirales</taxon>
        <taxon>Lachnospiraceae</taxon>
        <taxon>Mediterraneibacter</taxon>
    </lineage>
</organism>
<name>A0A9Q4EZS7_MEDGN</name>
<dbReference type="Pfam" id="PF04233">
    <property type="entry name" value="Phage_Mu_F"/>
    <property type="match status" value="1"/>
</dbReference>
<dbReference type="Proteomes" id="UP001079535">
    <property type="component" value="Unassembled WGS sequence"/>
</dbReference>
<dbReference type="InterPro" id="IPR006528">
    <property type="entry name" value="Phage_head_morphogenesis_dom"/>
</dbReference>
<comment type="caution">
    <text evidence="2">The sequence shown here is derived from an EMBL/GenBank/DDBJ whole genome shotgun (WGS) entry which is preliminary data.</text>
</comment>
<sequence>MAFLFKSPAPIGKKKRRSPGNLRLLNMLERYITDTEAVPISILTKFWADQAASITYKEIRKMIEDGDVSKEDLENWSKDYSILVEEKLAPLWEEAIIVGQIGNMILDSLKNSDFEFDPSDEGIRKWIEQRGADFVTNSVQEQKKAIRRLTAKAIREELSPDELSRVIRPCIGLNSRQAEANLRYYNNIKAQLRKEHPKMKQETIVRRARDKALKYAEKQHRYRAKTIALDELAEAYNQGAHFGIKQAQKKGYIGHVRKVWVTARQESVCKYCEAVEGVSKELDEPFDVGKCGMVQVPPAHPRCRCVLKYVEVREDKQ</sequence>
<accession>A0A9Q4EZS7</accession>
<evidence type="ECO:0000313" key="2">
    <source>
        <dbReference type="EMBL" id="MCZ0666247.1"/>
    </source>
</evidence>
<dbReference type="AlphaFoldDB" id="A0A9Q4EZS7"/>
<dbReference type="RefSeq" id="WP_268803266.1">
    <property type="nucleotide sequence ID" value="NZ_JAPRAY010000002.1"/>
</dbReference>
<protein>
    <submittedName>
        <fullName evidence="2">Phage minor head protein</fullName>
    </submittedName>
</protein>
<reference evidence="2" key="1">
    <citation type="submission" date="2022-11" db="EMBL/GenBank/DDBJ databases">
        <title>Temperate bacteriophages infecting mucin-degrading bacterium Ruminococcus gnavus from the human gut.</title>
        <authorList>
            <person name="Buttimer C."/>
        </authorList>
    </citation>
    <scope>NUCLEOTIDE SEQUENCE</scope>
    <source>
        <strain evidence="2">CCUG 49994</strain>
    </source>
</reference>
<feature type="domain" description="Phage head morphogenesis" evidence="1">
    <location>
        <begin position="211"/>
        <end position="307"/>
    </location>
</feature>
<gene>
    <name evidence="2" type="ORF">OZZ17_01655</name>
</gene>
<evidence type="ECO:0000313" key="3">
    <source>
        <dbReference type="Proteomes" id="UP001079535"/>
    </source>
</evidence>
<proteinExistence type="predicted"/>
<evidence type="ECO:0000259" key="1">
    <source>
        <dbReference type="Pfam" id="PF04233"/>
    </source>
</evidence>